<gene>
    <name evidence="2" type="ORF">LCGC14_2978590</name>
</gene>
<feature type="non-terminal residue" evidence="2">
    <location>
        <position position="53"/>
    </location>
</feature>
<evidence type="ECO:0000256" key="1">
    <source>
        <dbReference type="SAM" id="Phobius"/>
    </source>
</evidence>
<proteinExistence type="predicted"/>
<evidence type="ECO:0000313" key="2">
    <source>
        <dbReference type="EMBL" id="KKK64999.1"/>
    </source>
</evidence>
<protein>
    <submittedName>
        <fullName evidence="2">Uncharacterized protein</fullName>
    </submittedName>
</protein>
<name>A0A0F8ZEU9_9ZZZZ</name>
<comment type="caution">
    <text evidence="2">The sequence shown here is derived from an EMBL/GenBank/DDBJ whole genome shotgun (WGS) entry which is preliminary data.</text>
</comment>
<dbReference type="EMBL" id="LAZR01060769">
    <property type="protein sequence ID" value="KKK64999.1"/>
    <property type="molecule type" value="Genomic_DNA"/>
</dbReference>
<reference evidence="2" key="1">
    <citation type="journal article" date="2015" name="Nature">
        <title>Complex archaea that bridge the gap between prokaryotes and eukaryotes.</title>
        <authorList>
            <person name="Spang A."/>
            <person name="Saw J.H."/>
            <person name="Jorgensen S.L."/>
            <person name="Zaremba-Niedzwiedzka K."/>
            <person name="Martijn J."/>
            <person name="Lind A.E."/>
            <person name="van Eijk R."/>
            <person name="Schleper C."/>
            <person name="Guy L."/>
            <person name="Ettema T.J."/>
        </authorList>
    </citation>
    <scope>NUCLEOTIDE SEQUENCE</scope>
</reference>
<sequence>MIPDLVIASWFAFLVSGAVIIIGGVEELRNHEDKGIFIVYAGFIGLALSGLMM</sequence>
<accession>A0A0F8ZEU9</accession>
<keyword evidence="1" id="KW-1133">Transmembrane helix</keyword>
<feature type="transmembrane region" description="Helical" evidence="1">
    <location>
        <begin position="35"/>
        <end position="52"/>
    </location>
</feature>
<organism evidence="2">
    <name type="scientific">marine sediment metagenome</name>
    <dbReference type="NCBI Taxonomy" id="412755"/>
    <lineage>
        <taxon>unclassified sequences</taxon>
        <taxon>metagenomes</taxon>
        <taxon>ecological metagenomes</taxon>
    </lineage>
</organism>
<keyword evidence="1" id="KW-0472">Membrane</keyword>
<keyword evidence="1" id="KW-0812">Transmembrane</keyword>
<feature type="transmembrane region" description="Helical" evidence="1">
    <location>
        <begin position="6"/>
        <end position="23"/>
    </location>
</feature>
<dbReference type="AlphaFoldDB" id="A0A0F8ZEU9"/>